<evidence type="ECO:0000313" key="6">
    <source>
        <dbReference type="Proteomes" id="UP000233551"/>
    </source>
</evidence>
<evidence type="ECO:0000313" key="2">
    <source>
        <dbReference type="EMBL" id="OWM85204.1"/>
    </source>
</evidence>
<keyword evidence="6" id="KW-1185">Reference proteome</keyword>
<dbReference type="Proteomes" id="UP000233551">
    <property type="component" value="Unassembled WGS sequence"/>
</dbReference>
<reference evidence="5" key="1">
    <citation type="journal article" date="2017" name="Plant J.">
        <title>The pomegranate (Punica granatum L.) genome and the genomics of punicalagin biosynthesis.</title>
        <authorList>
            <person name="Qin G."/>
            <person name="Xu C."/>
            <person name="Ming R."/>
            <person name="Tang H."/>
            <person name="Guyot R."/>
            <person name="Kramer E.M."/>
            <person name="Hu Y."/>
            <person name="Yi X."/>
            <person name="Qi Y."/>
            <person name="Xu X."/>
            <person name="Gao Z."/>
            <person name="Pan H."/>
            <person name="Jian J."/>
            <person name="Tian Y."/>
            <person name="Yue Z."/>
            <person name="Xu Y."/>
        </authorList>
    </citation>
    <scope>NUCLEOTIDE SEQUENCE [LARGE SCALE GENOMIC DNA]</scope>
    <source>
        <strain evidence="5">cv. Dabenzi</strain>
    </source>
</reference>
<dbReference type="PANTHER" id="PTHR33148">
    <property type="entry name" value="PLASTID MOVEMENT IMPAIRED PROTEIN-RELATED"/>
    <property type="match status" value="1"/>
</dbReference>
<evidence type="ECO:0000313" key="3">
    <source>
        <dbReference type="EMBL" id="OWM91615.1"/>
    </source>
</evidence>
<dbReference type="EMBL" id="PGOL01001995">
    <property type="protein sequence ID" value="PKI51737.1"/>
    <property type="molecule type" value="Genomic_DNA"/>
</dbReference>
<evidence type="ECO:0000313" key="5">
    <source>
        <dbReference type="Proteomes" id="UP000197138"/>
    </source>
</evidence>
<dbReference type="OrthoDB" id="1916282at2759"/>
<dbReference type="AlphaFoldDB" id="A0A218XK06"/>
<dbReference type="GeneID" id="116205341"/>
<gene>
    <name evidence="3" type="ORF">CDL15_Pgr022364</name>
    <name evidence="2" type="ORF">CDL15_Pgr027991</name>
    <name evidence="4" type="ORF">CRG98_027900</name>
</gene>
<protein>
    <submittedName>
        <fullName evidence="2">Uncharacterized protein</fullName>
    </submittedName>
</protein>
<reference evidence="2" key="2">
    <citation type="submission" date="2017-06" db="EMBL/GenBank/DDBJ databases">
        <title>The pomegranate genome and the genomics of punicalagin biosynthesis.</title>
        <authorList>
            <person name="Xu C."/>
        </authorList>
    </citation>
    <scope>NUCLEOTIDE SEQUENCE [LARGE SCALE GENOMIC DNA]</scope>
    <source>
        <tissue evidence="2">Fresh leaf</tissue>
    </source>
</reference>
<dbReference type="EMBL" id="MTKT01000157">
    <property type="protein sequence ID" value="OWM91615.1"/>
    <property type="molecule type" value="Genomic_DNA"/>
</dbReference>
<dbReference type="EMBL" id="MTKT01001287">
    <property type="protein sequence ID" value="OWM85204.1"/>
    <property type="molecule type" value="Genomic_DNA"/>
</dbReference>
<dbReference type="Pfam" id="PF14009">
    <property type="entry name" value="PADRE"/>
    <property type="match status" value="1"/>
</dbReference>
<dbReference type="Proteomes" id="UP000197138">
    <property type="component" value="Unassembled WGS sequence"/>
</dbReference>
<comment type="caution">
    <text evidence="2">The sequence shown here is derived from an EMBL/GenBank/DDBJ whole genome shotgun (WGS) entry which is preliminary data.</text>
</comment>
<dbReference type="PANTHER" id="PTHR33148:SF33">
    <property type="entry name" value="DUF4228 DOMAIN PROTEIN"/>
    <property type="match status" value="1"/>
</dbReference>
<reference evidence="4 6" key="3">
    <citation type="submission" date="2017-11" db="EMBL/GenBank/DDBJ databases">
        <title>De-novo sequencing of pomegranate (Punica granatum L.) genome.</title>
        <authorList>
            <person name="Akparov Z."/>
            <person name="Amiraslanov A."/>
            <person name="Hajiyeva S."/>
            <person name="Abbasov M."/>
            <person name="Kaur K."/>
            <person name="Hamwieh A."/>
            <person name="Solovyev V."/>
            <person name="Salamov A."/>
            <person name="Braich B."/>
            <person name="Kosarev P."/>
            <person name="Mahmoud A."/>
            <person name="Hajiyev E."/>
            <person name="Babayeva S."/>
            <person name="Izzatullayeva V."/>
            <person name="Mammadov A."/>
            <person name="Mammadov A."/>
            <person name="Sharifova S."/>
            <person name="Ojaghi J."/>
            <person name="Eynullazada K."/>
            <person name="Bayramov B."/>
            <person name="Abdulazimova A."/>
            <person name="Shahmuradov I."/>
        </authorList>
    </citation>
    <scope>NUCLEOTIDE SEQUENCE [LARGE SCALE GENOMIC DNA]</scope>
    <source>
        <strain evidence="4">AG2017</strain>
        <strain evidence="6">cv. AG2017</strain>
        <tissue evidence="4">Leaf</tissue>
    </source>
</reference>
<evidence type="ECO:0000313" key="4">
    <source>
        <dbReference type="EMBL" id="PKI51737.1"/>
    </source>
</evidence>
<dbReference type="InterPro" id="IPR025322">
    <property type="entry name" value="PADRE_dom"/>
</dbReference>
<evidence type="ECO:0000256" key="1">
    <source>
        <dbReference type="SAM" id="MobiDB-lite"/>
    </source>
</evidence>
<name>A0A218XK06_PUNGR</name>
<organism evidence="2 5">
    <name type="scientific">Punica granatum</name>
    <name type="common">Pomegranate</name>
    <dbReference type="NCBI Taxonomy" id="22663"/>
    <lineage>
        <taxon>Eukaryota</taxon>
        <taxon>Viridiplantae</taxon>
        <taxon>Streptophyta</taxon>
        <taxon>Embryophyta</taxon>
        <taxon>Tracheophyta</taxon>
        <taxon>Spermatophyta</taxon>
        <taxon>Magnoliopsida</taxon>
        <taxon>eudicotyledons</taxon>
        <taxon>Gunneridae</taxon>
        <taxon>Pentapetalae</taxon>
        <taxon>rosids</taxon>
        <taxon>malvids</taxon>
        <taxon>Myrtales</taxon>
        <taxon>Lythraceae</taxon>
        <taxon>Punica</taxon>
    </lineage>
</organism>
<sequence length="204" mass="21531">MGNCSPKGITQPKNTPNNTIRVLTDSGSVLYFQGPKVVQDVVENFPGYGIFEQGRGGSSRPLSLNENLVTTQSYQLLPLGGSRRGVSGEPRMGGVAGPSMEHDRASLPGLVESLANSPGLEVLPMPRRGDGVWKVKLVIDTKQLEEILSEEVNVEALIERMRAAAGSSSGSNTNGTTRSPKRGKVKGGPGLKPSLSSIFRAASC</sequence>
<feature type="compositionally biased region" description="Low complexity" evidence="1">
    <location>
        <begin position="163"/>
        <end position="178"/>
    </location>
</feature>
<feature type="region of interest" description="Disordered" evidence="1">
    <location>
        <begin position="163"/>
        <end position="204"/>
    </location>
</feature>
<accession>A0A218XK06</accession>
<proteinExistence type="predicted"/>